<keyword evidence="3" id="KW-0326">Glycosidase</keyword>
<protein>
    <submittedName>
        <fullName evidence="5">Glycosyl hydrolases family 25 lysozyme</fullName>
    </submittedName>
</protein>
<evidence type="ECO:0000256" key="1">
    <source>
        <dbReference type="ARBA" id="ARBA00010646"/>
    </source>
</evidence>
<dbReference type="EMBL" id="PJEG01000010">
    <property type="protein sequence ID" value="PKD15192.1"/>
    <property type="molecule type" value="Genomic_DNA"/>
</dbReference>
<dbReference type="RefSeq" id="WP_232778847.1">
    <property type="nucleotide sequence ID" value="NZ_PJEG01000010.1"/>
</dbReference>
<dbReference type="AlphaFoldDB" id="A0A2N0TKG5"/>
<evidence type="ECO:0000256" key="2">
    <source>
        <dbReference type="ARBA" id="ARBA00022801"/>
    </source>
</evidence>
<organism evidence="5 6">
    <name type="scientific">Bifidobacterium longum</name>
    <dbReference type="NCBI Taxonomy" id="216816"/>
    <lineage>
        <taxon>Bacteria</taxon>
        <taxon>Bacillati</taxon>
        <taxon>Actinomycetota</taxon>
        <taxon>Actinomycetes</taxon>
        <taxon>Bifidobacteriales</taxon>
        <taxon>Bifidobacteriaceae</taxon>
        <taxon>Bifidobacterium</taxon>
    </lineage>
</organism>
<feature type="chain" id="PRO_5014800025" evidence="4">
    <location>
        <begin position="28"/>
        <end position="218"/>
    </location>
</feature>
<dbReference type="PROSITE" id="PS51904">
    <property type="entry name" value="GLYCOSYL_HYDROL_F25_2"/>
    <property type="match status" value="1"/>
</dbReference>
<comment type="similarity">
    <text evidence="1">Belongs to the glycosyl hydrolase 25 family.</text>
</comment>
<gene>
    <name evidence="5" type="ORF">APC1461_0719</name>
</gene>
<dbReference type="InterPro" id="IPR002053">
    <property type="entry name" value="Glyco_hydro_25"/>
</dbReference>
<evidence type="ECO:0000256" key="3">
    <source>
        <dbReference type="ARBA" id="ARBA00023295"/>
    </source>
</evidence>
<evidence type="ECO:0000313" key="6">
    <source>
        <dbReference type="Proteomes" id="UP000232928"/>
    </source>
</evidence>
<dbReference type="GO" id="GO:0009253">
    <property type="term" value="P:peptidoglycan catabolic process"/>
    <property type="evidence" value="ECO:0007669"/>
    <property type="project" value="InterPro"/>
</dbReference>
<dbReference type="Pfam" id="PF01183">
    <property type="entry name" value="Glyco_hydro_25"/>
    <property type="match status" value="1"/>
</dbReference>
<dbReference type="GO" id="GO:0016998">
    <property type="term" value="P:cell wall macromolecule catabolic process"/>
    <property type="evidence" value="ECO:0007669"/>
    <property type="project" value="InterPro"/>
</dbReference>
<keyword evidence="4" id="KW-0732">Signal</keyword>
<keyword evidence="2 5" id="KW-0378">Hydrolase</keyword>
<dbReference type="PANTHER" id="PTHR34135:SF2">
    <property type="entry name" value="LYSOZYME"/>
    <property type="match status" value="1"/>
</dbReference>
<proteinExistence type="inferred from homology"/>
<dbReference type="GO" id="GO:0016052">
    <property type="term" value="P:carbohydrate catabolic process"/>
    <property type="evidence" value="ECO:0007669"/>
    <property type="project" value="TreeGrafter"/>
</dbReference>
<evidence type="ECO:0000256" key="4">
    <source>
        <dbReference type="SAM" id="SignalP"/>
    </source>
</evidence>
<dbReference type="GO" id="GO:0003796">
    <property type="term" value="F:lysozyme activity"/>
    <property type="evidence" value="ECO:0007669"/>
    <property type="project" value="InterPro"/>
</dbReference>
<dbReference type="Proteomes" id="UP000232928">
    <property type="component" value="Unassembled WGS sequence"/>
</dbReference>
<dbReference type="Gene3D" id="3.20.20.80">
    <property type="entry name" value="Glycosidases"/>
    <property type="match status" value="1"/>
</dbReference>
<dbReference type="SMART" id="SM00641">
    <property type="entry name" value="Glyco_25"/>
    <property type="match status" value="1"/>
</dbReference>
<reference evidence="5 6" key="1">
    <citation type="submission" date="2017-12" db="EMBL/GenBank/DDBJ databases">
        <title>Bifidobacterium longum APC/DPC strains.</title>
        <authorList>
            <person name="Arboleya S."/>
        </authorList>
    </citation>
    <scope>NUCLEOTIDE SEQUENCE [LARGE SCALE GENOMIC DNA]</scope>
    <source>
        <strain evidence="5 6">APC1461</strain>
    </source>
</reference>
<dbReference type="InterPro" id="IPR018077">
    <property type="entry name" value="Glyco_hydro_fam25_subgr"/>
</dbReference>
<comment type="caution">
    <text evidence="5">The sequence shown here is derived from an EMBL/GenBank/DDBJ whole genome shotgun (WGS) entry which is preliminary data.</text>
</comment>
<dbReference type="PANTHER" id="PTHR34135">
    <property type="entry name" value="LYSOZYME"/>
    <property type="match status" value="1"/>
</dbReference>
<dbReference type="CDD" id="cd06417">
    <property type="entry name" value="GH25_LysA-like"/>
    <property type="match status" value="1"/>
</dbReference>
<dbReference type="SUPFAM" id="SSF51445">
    <property type="entry name" value="(Trans)glycosidases"/>
    <property type="match status" value="1"/>
</dbReference>
<accession>A0A2N0TKG5</accession>
<evidence type="ECO:0000313" key="5">
    <source>
        <dbReference type="EMBL" id="PKD15192.1"/>
    </source>
</evidence>
<feature type="signal peptide" evidence="4">
    <location>
        <begin position="1"/>
        <end position="27"/>
    </location>
</feature>
<name>A0A2N0TKG5_BIFLN</name>
<dbReference type="InterPro" id="IPR017853">
    <property type="entry name" value="GH"/>
</dbReference>
<sequence>MSRIIKRLSALLVTLLAMFMVAPTAMADMNGIDVSGWQPANITRQVQADFAVVKVTQNTGSVNTVWRAQAQGALDTGKKLGLYHYAGGNNATDEANHFINHARSYVNRAILVLDWESYQNSAWGNGNWVREFVQRIHTLTGVWPMVYVQASGIWQIPSDVRARCGLWVAQYASNAATGWQTRPWKYGAYGEAMRQYTPNGRLPGYNGPLDLNVFRGEA</sequence>